<keyword evidence="8" id="KW-0067">ATP-binding</keyword>
<feature type="domain" description="Histidine kinase" evidence="11">
    <location>
        <begin position="111"/>
        <end position="323"/>
    </location>
</feature>
<evidence type="ECO:0000256" key="7">
    <source>
        <dbReference type="ARBA" id="ARBA00022777"/>
    </source>
</evidence>
<dbReference type="GO" id="GO:0004721">
    <property type="term" value="F:phosphoprotein phosphatase activity"/>
    <property type="evidence" value="ECO:0007669"/>
    <property type="project" value="TreeGrafter"/>
</dbReference>
<dbReference type="GO" id="GO:0005524">
    <property type="term" value="F:ATP binding"/>
    <property type="evidence" value="ECO:0007669"/>
    <property type="project" value="UniProtKB-KW"/>
</dbReference>
<dbReference type="InterPro" id="IPR036890">
    <property type="entry name" value="HATPase_C_sf"/>
</dbReference>
<dbReference type="KEGG" id="ntr:B0W44_09475"/>
<evidence type="ECO:0000259" key="11">
    <source>
        <dbReference type="PROSITE" id="PS50109"/>
    </source>
</evidence>
<dbReference type="PANTHER" id="PTHR45453">
    <property type="entry name" value="PHOSPHATE REGULON SENSOR PROTEIN PHOR"/>
    <property type="match status" value="1"/>
</dbReference>
<dbReference type="InterPro" id="IPR003594">
    <property type="entry name" value="HATPase_dom"/>
</dbReference>
<evidence type="ECO:0000313" key="13">
    <source>
        <dbReference type="Proteomes" id="UP000188603"/>
    </source>
</evidence>
<evidence type="ECO:0000256" key="1">
    <source>
        <dbReference type="ARBA" id="ARBA00000085"/>
    </source>
</evidence>
<dbReference type="PRINTS" id="PR00344">
    <property type="entry name" value="BCTRLSENSOR"/>
</dbReference>
<keyword evidence="10" id="KW-0472">Membrane</keyword>
<dbReference type="CDD" id="cd00082">
    <property type="entry name" value="HisKA"/>
    <property type="match status" value="1"/>
</dbReference>
<dbReference type="PROSITE" id="PS50109">
    <property type="entry name" value="HIS_KIN"/>
    <property type="match status" value="1"/>
</dbReference>
<evidence type="ECO:0000313" key="12">
    <source>
        <dbReference type="EMBL" id="AQS57481.1"/>
    </source>
</evidence>
<evidence type="ECO:0000256" key="6">
    <source>
        <dbReference type="ARBA" id="ARBA00022741"/>
    </source>
</evidence>
<proteinExistence type="predicted"/>
<dbReference type="InterPro" id="IPR050351">
    <property type="entry name" value="BphY/WalK/GraS-like"/>
</dbReference>
<protein>
    <recommendedName>
        <fullName evidence="3">histidine kinase</fullName>
        <ecNumber evidence="3">2.7.13.3</ecNumber>
    </recommendedName>
</protein>
<evidence type="ECO:0000256" key="8">
    <source>
        <dbReference type="ARBA" id="ARBA00022840"/>
    </source>
</evidence>
<dbReference type="AlphaFoldDB" id="A0A1U9KBW5"/>
<dbReference type="InterPro" id="IPR004358">
    <property type="entry name" value="Sig_transdc_His_kin-like_C"/>
</dbReference>
<dbReference type="SMART" id="SM00387">
    <property type="entry name" value="HATPase_c"/>
    <property type="match status" value="1"/>
</dbReference>
<dbReference type="Gene3D" id="1.10.287.130">
    <property type="match status" value="1"/>
</dbReference>
<comment type="subcellular location">
    <subcellularLocation>
        <location evidence="2">Membrane</location>
    </subcellularLocation>
</comment>
<dbReference type="InterPro" id="IPR036097">
    <property type="entry name" value="HisK_dim/P_sf"/>
</dbReference>
<comment type="catalytic activity">
    <reaction evidence="1">
        <text>ATP + protein L-histidine = ADP + protein N-phospho-L-histidine.</text>
        <dbReference type="EC" id="2.7.13.3"/>
    </reaction>
</comment>
<evidence type="ECO:0000256" key="3">
    <source>
        <dbReference type="ARBA" id="ARBA00012438"/>
    </source>
</evidence>
<keyword evidence="6" id="KW-0547">Nucleotide-binding</keyword>
<dbReference type="SUPFAM" id="SSF55874">
    <property type="entry name" value="ATPase domain of HSP90 chaperone/DNA topoisomerase II/histidine kinase"/>
    <property type="match status" value="1"/>
</dbReference>
<dbReference type="GO" id="GO:0000155">
    <property type="term" value="F:phosphorelay sensor kinase activity"/>
    <property type="evidence" value="ECO:0007669"/>
    <property type="project" value="InterPro"/>
</dbReference>
<dbReference type="Pfam" id="PF00512">
    <property type="entry name" value="HisKA"/>
    <property type="match status" value="1"/>
</dbReference>
<dbReference type="PANTHER" id="PTHR45453:SF1">
    <property type="entry name" value="PHOSPHATE REGULON SENSOR PROTEIN PHOR"/>
    <property type="match status" value="1"/>
</dbReference>
<dbReference type="Pfam" id="PF02518">
    <property type="entry name" value="HATPase_c"/>
    <property type="match status" value="1"/>
</dbReference>
<keyword evidence="9" id="KW-0902">Two-component regulatory system</keyword>
<dbReference type="Gene3D" id="3.30.565.10">
    <property type="entry name" value="Histidine kinase-like ATPase, C-terminal domain"/>
    <property type="match status" value="1"/>
</dbReference>
<evidence type="ECO:0000256" key="10">
    <source>
        <dbReference type="SAM" id="Phobius"/>
    </source>
</evidence>
<keyword evidence="13" id="KW-1185">Reference proteome</keyword>
<keyword evidence="10" id="KW-1133">Transmembrane helix</keyword>
<keyword evidence="10" id="KW-0812">Transmembrane</keyword>
<keyword evidence="4" id="KW-0597">Phosphoprotein</keyword>
<dbReference type="EMBL" id="CP019699">
    <property type="protein sequence ID" value="AQS57481.1"/>
    <property type="molecule type" value="Genomic_DNA"/>
</dbReference>
<feature type="transmembrane region" description="Helical" evidence="10">
    <location>
        <begin position="20"/>
        <end position="43"/>
    </location>
</feature>
<dbReference type="Gene3D" id="6.10.340.10">
    <property type="match status" value="1"/>
</dbReference>
<sequence>MSGPDLIFVPDRLETSFQLQTALFVSLAVLIFVVLTGIFFLFVHRQNKEIGDINNYLSRLEAGENTLDIRDNTEGELSILKNELYKMTTMLKEQTENLKQDKIHLADSLADISHQLKTPLTSLIVIRDLLADQPSEEVKAEFLERMKAQLKRMEWLTTSLLKLSRLETGTVTLKKEKFHVQALIDRAVQSLSIPVDIKQHRIRIAGDESVMLTGDIDWMAEALINILKNHIEHTPEQGIIRIEYEDNPIFTKITTADNGQGIHQKDLPYIFNRFYRGKNASEESVGIGLAMAYEIVKQQGGDITVKSESGEGTEFTLTFYKQHI</sequence>
<reference evidence="12 13" key="1">
    <citation type="journal article" date="2015" name="Int. J. Syst. Evol. Microbiol.">
        <title>Novibacillus thermophilus gen. nov., sp. nov., a Gram-staining-negative and moderately thermophilic member of the family Thermoactinomycetaceae.</title>
        <authorList>
            <person name="Yang G."/>
            <person name="Chen J."/>
            <person name="Zhou S."/>
        </authorList>
    </citation>
    <scope>NUCLEOTIDE SEQUENCE [LARGE SCALE GENOMIC DNA]</scope>
    <source>
        <strain evidence="12 13">SG-1</strain>
    </source>
</reference>
<evidence type="ECO:0000256" key="5">
    <source>
        <dbReference type="ARBA" id="ARBA00022679"/>
    </source>
</evidence>
<gene>
    <name evidence="12" type="ORF">B0W44_09475</name>
</gene>
<evidence type="ECO:0000256" key="2">
    <source>
        <dbReference type="ARBA" id="ARBA00004370"/>
    </source>
</evidence>
<dbReference type="InterPro" id="IPR005467">
    <property type="entry name" value="His_kinase_dom"/>
</dbReference>
<evidence type="ECO:0000256" key="9">
    <source>
        <dbReference type="ARBA" id="ARBA00023012"/>
    </source>
</evidence>
<dbReference type="InterPro" id="IPR003661">
    <property type="entry name" value="HisK_dim/P_dom"/>
</dbReference>
<dbReference type="GO" id="GO:0016036">
    <property type="term" value="P:cellular response to phosphate starvation"/>
    <property type="evidence" value="ECO:0007669"/>
    <property type="project" value="TreeGrafter"/>
</dbReference>
<evidence type="ECO:0000256" key="4">
    <source>
        <dbReference type="ARBA" id="ARBA00022553"/>
    </source>
</evidence>
<organism evidence="12 13">
    <name type="scientific">Novibacillus thermophilus</name>
    <dbReference type="NCBI Taxonomy" id="1471761"/>
    <lineage>
        <taxon>Bacteria</taxon>
        <taxon>Bacillati</taxon>
        <taxon>Bacillota</taxon>
        <taxon>Bacilli</taxon>
        <taxon>Bacillales</taxon>
        <taxon>Thermoactinomycetaceae</taxon>
        <taxon>Novibacillus</taxon>
    </lineage>
</organism>
<keyword evidence="7 12" id="KW-0418">Kinase</keyword>
<dbReference type="SUPFAM" id="SSF47384">
    <property type="entry name" value="Homodimeric domain of signal transducing histidine kinase"/>
    <property type="match status" value="1"/>
</dbReference>
<name>A0A1U9KBW5_9BACL</name>
<dbReference type="CDD" id="cd00075">
    <property type="entry name" value="HATPase"/>
    <property type="match status" value="1"/>
</dbReference>
<dbReference type="STRING" id="1471761.B0W44_09475"/>
<dbReference type="GO" id="GO:0005886">
    <property type="term" value="C:plasma membrane"/>
    <property type="evidence" value="ECO:0007669"/>
    <property type="project" value="TreeGrafter"/>
</dbReference>
<accession>A0A1U9KBW5</accession>
<dbReference type="Proteomes" id="UP000188603">
    <property type="component" value="Chromosome"/>
</dbReference>
<dbReference type="EC" id="2.7.13.3" evidence="3"/>
<keyword evidence="5" id="KW-0808">Transferase</keyword>
<dbReference type="SMART" id="SM00388">
    <property type="entry name" value="HisKA"/>
    <property type="match status" value="1"/>
</dbReference>